<reference evidence="1 2" key="1">
    <citation type="submission" date="2019-09" db="EMBL/GenBank/DDBJ databases">
        <authorList>
            <person name="Ou C."/>
        </authorList>
    </citation>
    <scope>NUCLEOTIDE SEQUENCE [LARGE SCALE GENOMIC DNA]</scope>
    <source>
        <strain evidence="1">S2</strain>
        <tissue evidence="1">Leaf</tissue>
    </source>
</reference>
<dbReference type="EMBL" id="SMOL01000004">
    <property type="protein sequence ID" value="KAB2636773.1"/>
    <property type="molecule type" value="Genomic_DNA"/>
</dbReference>
<dbReference type="OrthoDB" id="24948at2759"/>
<evidence type="ECO:0000313" key="2">
    <source>
        <dbReference type="Proteomes" id="UP000327157"/>
    </source>
</evidence>
<reference evidence="1 2" key="3">
    <citation type="submission" date="2019-11" db="EMBL/GenBank/DDBJ databases">
        <title>A de novo genome assembly of a pear dwarfing rootstock.</title>
        <authorList>
            <person name="Wang F."/>
            <person name="Wang J."/>
            <person name="Li S."/>
            <person name="Zhang Y."/>
            <person name="Fang M."/>
            <person name="Ma L."/>
            <person name="Zhao Y."/>
            <person name="Jiang S."/>
        </authorList>
    </citation>
    <scope>NUCLEOTIDE SEQUENCE [LARGE SCALE GENOMIC DNA]</scope>
    <source>
        <strain evidence="1">S2</strain>
        <tissue evidence="1">Leaf</tissue>
    </source>
</reference>
<proteinExistence type="predicted"/>
<sequence>MATESSEGEEDAKLMRGNQPLIVDDDLREMGKKPLVTSQSFYTKKLFKKGHLFMPCTISLLFMHYHMHYLVVQTTLGGSDSDSNHVNLRNNQSFHAKKILNYNLVEI</sequence>
<reference evidence="2" key="2">
    <citation type="submission" date="2019-10" db="EMBL/GenBank/DDBJ databases">
        <title>A de novo genome assembly of a pear dwarfing rootstock.</title>
        <authorList>
            <person name="Wang F."/>
            <person name="Wang J."/>
            <person name="Li S."/>
            <person name="Zhang Y."/>
            <person name="Fang M."/>
            <person name="Ma L."/>
            <person name="Zhao Y."/>
            <person name="Jiang S."/>
        </authorList>
    </citation>
    <scope>NUCLEOTIDE SEQUENCE [LARGE SCALE GENOMIC DNA]</scope>
</reference>
<keyword evidence="2" id="KW-1185">Reference proteome</keyword>
<evidence type="ECO:0000313" key="1">
    <source>
        <dbReference type="EMBL" id="KAB2636773.1"/>
    </source>
</evidence>
<protein>
    <submittedName>
        <fullName evidence="1">Anaphase-promoting complex subunit 10</fullName>
    </submittedName>
</protein>
<name>A0A5N5ICD2_9ROSA</name>
<accession>A0A5N5ICD2</accession>
<comment type="caution">
    <text evidence="1">The sequence shown here is derived from an EMBL/GenBank/DDBJ whole genome shotgun (WGS) entry which is preliminary data.</text>
</comment>
<dbReference type="Proteomes" id="UP000327157">
    <property type="component" value="Chromosome 5"/>
</dbReference>
<gene>
    <name evidence="1" type="ORF">D8674_027307</name>
</gene>
<dbReference type="AlphaFoldDB" id="A0A5N5ICD2"/>
<organism evidence="1 2">
    <name type="scientific">Pyrus ussuriensis x Pyrus communis</name>
    <dbReference type="NCBI Taxonomy" id="2448454"/>
    <lineage>
        <taxon>Eukaryota</taxon>
        <taxon>Viridiplantae</taxon>
        <taxon>Streptophyta</taxon>
        <taxon>Embryophyta</taxon>
        <taxon>Tracheophyta</taxon>
        <taxon>Spermatophyta</taxon>
        <taxon>Magnoliopsida</taxon>
        <taxon>eudicotyledons</taxon>
        <taxon>Gunneridae</taxon>
        <taxon>Pentapetalae</taxon>
        <taxon>rosids</taxon>
        <taxon>fabids</taxon>
        <taxon>Rosales</taxon>
        <taxon>Rosaceae</taxon>
        <taxon>Amygdaloideae</taxon>
        <taxon>Maleae</taxon>
        <taxon>Pyrus</taxon>
    </lineage>
</organism>